<dbReference type="OrthoDB" id="1522622at2"/>
<accession>A0A344TL09</accession>
<comment type="similarity">
    <text evidence="1">Belongs to the outer membrane factor (OMF) (TC 1.B.17) family.</text>
</comment>
<reference evidence="2 3" key="1">
    <citation type="submission" date="2018-07" db="EMBL/GenBank/DDBJ databases">
        <title>Genome sequencing of Runella.</title>
        <authorList>
            <person name="Baek M.-G."/>
            <person name="Yi H."/>
        </authorList>
    </citation>
    <scope>NUCLEOTIDE SEQUENCE [LARGE SCALE GENOMIC DNA]</scope>
    <source>
        <strain evidence="2 3">HYN0085</strain>
    </source>
</reference>
<dbReference type="PANTHER" id="PTHR30203">
    <property type="entry name" value="OUTER MEMBRANE CATION EFFLUX PROTEIN"/>
    <property type="match status" value="1"/>
</dbReference>
<proteinExistence type="inferred from homology"/>
<gene>
    <name evidence="2" type="ORF">DR864_17025</name>
</gene>
<evidence type="ECO:0000313" key="3">
    <source>
        <dbReference type="Proteomes" id="UP000251993"/>
    </source>
</evidence>
<dbReference type="InterPro" id="IPR010131">
    <property type="entry name" value="MdtP/NodT-like"/>
</dbReference>
<dbReference type="Proteomes" id="UP000251993">
    <property type="component" value="Chromosome"/>
</dbReference>
<dbReference type="AlphaFoldDB" id="A0A344TL09"/>
<dbReference type="EMBL" id="CP030850">
    <property type="protein sequence ID" value="AXE19330.1"/>
    <property type="molecule type" value="Genomic_DNA"/>
</dbReference>
<dbReference type="Pfam" id="PF02321">
    <property type="entry name" value="OEP"/>
    <property type="match status" value="1"/>
</dbReference>
<protein>
    <recommendedName>
        <fullName evidence="4">TolC family protein</fullName>
    </recommendedName>
</protein>
<dbReference type="InterPro" id="IPR003423">
    <property type="entry name" value="OMP_efflux"/>
</dbReference>
<dbReference type="Gene3D" id="1.20.1600.10">
    <property type="entry name" value="Outer membrane efflux proteins (OEP)"/>
    <property type="match status" value="1"/>
</dbReference>
<dbReference type="KEGG" id="run:DR864_17025"/>
<evidence type="ECO:0000313" key="2">
    <source>
        <dbReference type="EMBL" id="AXE19330.1"/>
    </source>
</evidence>
<dbReference type="GO" id="GO:0015562">
    <property type="term" value="F:efflux transmembrane transporter activity"/>
    <property type="evidence" value="ECO:0007669"/>
    <property type="project" value="InterPro"/>
</dbReference>
<evidence type="ECO:0000256" key="1">
    <source>
        <dbReference type="ARBA" id="ARBA00007613"/>
    </source>
</evidence>
<dbReference type="PANTHER" id="PTHR30203:SF24">
    <property type="entry name" value="BLR4935 PROTEIN"/>
    <property type="match status" value="1"/>
</dbReference>
<organism evidence="2 3">
    <name type="scientific">Runella rosea</name>
    <dbReference type="NCBI Taxonomy" id="2259595"/>
    <lineage>
        <taxon>Bacteria</taxon>
        <taxon>Pseudomonadati</taxon>
        <taxon>Bacteroidota</taxon>
        <taxon>Cytophagia</taxon>
        <taxon>Cytophagales</taxon>
        <taxon>Spirosomataceae</taxon>
        <taxon>Runella</taxon>
    </lineage>
</organism>
<evidence type="ECO:0008006" key="4">
    <source>
        <dbReference type="Google" id="ProtNLM"/>
    </source>
</evidence>
<keyword evidence="3" id="KW-1185">Reference proteome</keyword>
<sequence length="396" mass="44358">MKHYWQKSILAFGLAMQFSPLLIGQVRLSVEEAVNLALHKNPAIKASALAVRRNQQLLGAARNVPNPDLTFDSPTGVFYTIGIQQSFRFPTVYGRQYQQQQQQILLSQKEQVITANDLKYRTHTIYYAIQSAEAYQWQLLSQDSVYAQISQAAQRNFDAGIIDKLALLYAQTQAAEVKNQVRVAGLQVASQKKQLEILTGISLSTSLFTPLVKLTSPALDTSNIVQNPAVQVAQQWENVTQKAVEVERANAMPSFMVGYYNQGTQEASLGFRWRAGISLPLWAGQYKSRINAAQTEQQIARQNTEVQKQTVSSALQQAQDDLILSTNSLTFYETVALGQADAIISTARRFFENGQTDYTNFLRTTNDAYAIKLRYLEALQNYNQAVLAIHYLTGNL</sequence>
<name>A0A344TL09_9BACT</name>
<dbReference type="SUPFAM" id="SSF56954">
    <property type="entry name" value="Outer membrane efflux proteins (OEP)"/>
    <property type="match status" value="1"/>
</dbReference>